<organism evidence="3 4">
    <name type="scientific">Pseudoleptotrichia goodfellowii F0264</name>
    <dbReference type="NCBI Taxonomy" id="596323"/>
    <lineage>
        <taxon>Bacteria</taxon>
        <taxon>Fusobacteriati</taxon>
        <taxon>Fusobacteriota</taxon>
        <taxon>Fusobacteriia</taxon>
        <taxon>Fusobacteriales</taxon>
        <taxon>Leptotrichiaceae</taxon>
        <taxon>Pseudoleptotrichia</taxon>
    </lineage>
</organism>
<protein>
    <submittedName>
        <fullName evidence="3">PASTA domain protein</fullName>
    </submittedName>
</protein>
<keyword evidence="4" id="KW-1185">Reference proteome</keyword>
<dbReference type="eggNOG" id="COG2815">
    <property type="taxonomic scope" value="Bacteria"/>
</dbReference>
<evidence type="ECO:0000313" key="4">
    <source>
        <dbReference type="Proteomes" id="UP000004226"/>
    </source>
</evidence>
<dbReference type="AlphaFoldDB" id="D0GJ27"/>
<dbReference type="SMART" id="SM00740">
    <property type="entry name" value="PASTA"/>
    <property type="match status" value="3"/>
</dbReference>
<dbReference type="InterPro" id="IPR005543">
    <property type="entry name" value="PASTA_dom"/>
</dbReference>
<feature type="region of interest" description="Disordered" evidence="1">
    <location>
        <begin position="275"/>
        <end position="317"/>
    </location>
</feature>
<dbReference type="CDD" id="cd06577">
    <property type="entry name" value="PASTA_pknB"/>
    <property type="match status" value="3"/>
</dbReference>
<evidence type="ECO:0000313" key="3">
    <source>
        <dbReference type="EMBL" id="EEY35912.1"/>
    </source>
</evidence>
<evidence type="ECO:0000259" key="2">
    <source>
        <dbReference type="PROSITE" id="PS51178"/>
    </source>
</evidence>
<feature type="compositionally biased region" description="Low complexity" evidence="1">
    <location>
        <begin position="282"/>
        <end position="304"/>
    </location>
</feature>
<dbReference type="Proteomes" id="UP000004226">
    <property type="component" value="Unassembled WGS sequence"/>
</dbReference>
<feature type="domain" description="PASTA" evidence="2">
    <location>
        <begin position="102"/>
        <end position="168"/>
    </location>
</feature>
<feature type="domain" description="PASTA" evidence="2">
    <location>
        <begin position="173"/>
        <end position="238"/>
    </location>
</feature>
<dbReference type="RefSeq" id="WP_006806480.1">
    <property type="nucleotide sequence ID" value="NZ_ADAD01000031.1"/>
</dbReference>
<dbReference type="SUPFAM" id="SSF54184">
    <property type="entry name" value="Penicillin-binding protein 2x (pbp-2x), c-terminal domain"/>
    <property type="match status" value="1"/>
</dbReference>
<dbReference type="EMBL" id="ADAD01000031">
    <property type="protein sequence ID" value="EEY35912.1"/>
    <property type="molecule type" value="Genomic_DNA"/>
</dbReference>
<gene>
    <name evidence="3" type="ORF">HMPREF0554_1469</name>
</gene>
<accession>D0GJ27</accession>
<dbReference type="PROSITE" id="PS51178">
    <property type="entry name" value="PASTA"/>
    <property type="match status" value="2"/>
</dbReference>
<evidence type="ECO:0000256" key="1">
    <source>
        <dbReference type="SAM" id="MobiDB-lite"/>
    </source>
</evidence>
<dbReference type="Pfam" id="PF03793">
    <property type="entry name" value="PASTA"/>
    <property type="match status" value="3"/>
</dbReference>
<dbReference type="Gene3D" id="3.30.10.20">
    <property type="match status" value="3"/>
</dbReference>
<sequence length="317" mass="35165">MAKKFKFNIIKTVITIVCLIILGTIGREVFFRHFFNERHTIIPNVVNLHEKDAVKYLKEAGLNVKIINSKTEKVPLDTVFIQFPLAGKEVKVHRTIQIWVNNGEGQEVPNLVGLELLEARSKLQEQNIQIEKIDYQPSNQKYNTIISVYPKPGTKLEINQKISILVSSQKILDASVMPNLIGLDINDAKVLLEQIGLSVGGTSKGEDSTLPVNTIISTSPAPGAKISKGQKISLVINVGVKVQPTGPSVEEIINQTNQDLQNQEIENIINDTLNKIDKRDNPGNNQNNNSGQQQNNNQPKSNNNVGSETERTHNDGE</sequence>
<feature type="compositionally biased region" description="Basic and acidic residues" evidence="1">
    <location>
        <begin position="308"/>
        <end position="317"/>
    </location>
</feature>
<comment type="caution">
    <text evidence="3">The sequence shown here is derived from an EMBL/GenBank/DDBJ whole genome shotgun (WGS) entry which is preliminary data.</text>
</comment>
<name>D0GJ27_9FUSO</name>
<proteinExistence type="predicted"/>
<reference evidence="3 4" key="1">
    <citation type="submission" date="2009-10" db="EMBL/GenBank/DDBJ databases">
        <authorList>
            <person name="Harkins D.M."/>
            <person name="Madupu R."/>
            <person name="Durkin A.S."/>
            <person name="Torralba M."/>
            <person name="Methe B."/>
            <person name="Sutton G.G."/>
            <person name="Strausberg R.L."/>
            <person name="Nelson K.E."/>
        </authorList>
    </citation>
    <scope>NUCLEOTIDE SEQUENCE [LARGE SCALE GENOMIC DNA]</scope>
    <source>
        <strain evidence="3 4">F0264</strain>
    </source>
</reference>